<evidence type="ECO:0000256" key="1">
    <source>
        <dbReference type="SAM" id="MobiDB-lite"/>
    </source>
</evidence>
<keyword evidence="3" id="KW-1185">Reference proteome</keyword>
<evidence type="ECO:0000313" key="3">
    <source>
        <dbReference type="Proteomes" id="UP000275078"/>
    </source>
</evidence>
<feature type="compositionally biased region" description="Basic residues" evidence="1">
    <location>
        <begin position="7"/>
        <end position="18"/>
    </location>
</feature>
<proteinExistence type="predicted"/>
<sequence>MLSQVLQKRKAQRERKLQKLGPLAALYGYTSKMPKTPSGPKTKKRSSELVTPDTEFVPPNKKQNTLATPDPAALLKELGFEDESTPVEVVEGGPESTIADDFAEFESEEESDKGERSNKEKEKTGDGEISEAESLDDEELKADGKVAVVDLSHVEDSDQDPEDEVRVMGSSPRVVITRQAQLAAKKGRLSYTVPDESEEEEAETDWIWLTDVLVGLAEKQARCLKAFGPKPVGAILMHAADLLGEELGEGKRQKKELEWNATVRKGEKKTEVGSSARMLSLLGEMKKVSGNWPWRRGYGPECFSWGERMLKKVVDGFKIMLEGGVARVDERGEECHECKMGNGPFQGCFWREMKESKDNKTGWSRRCANCAYNNRVCSLRWPDKEVEVKTETH</sequence>
<dbReference type="Proteomes" id="UP000275078">
    <property type="component" value="Unassembled WGS sequence"/>
</dbReference>
<feature type="compositionally biased region" description="Acidic residues" evidence="1">
    <location>
        <begin position="128"/>
        <end position="140"/>
    </location>
</feature>
<gene>
    <name evidence="2" type="ORF">BJ508DRAFT_418975</name>
</gene>
<dbReference type="EMBL" id="ML119816">
    <property type="protein sequence ID" value="RPA73568.1"/>
    <property type="molecule type" value="Genomic_DNA"/>
</dbReference>
<dbReference type="InterPro" id="IPR022190">
    <property type="entry name" value="DUF3716"/>
</dbReference>
<name>A0A3N4HM26_ASCIM</name>
<organism evidence="2 3">
    <name type="scientific">Ascobolus immersus RN42</name>
    <dbReference type="NCBI Taxonomy" id="1160509"/>
    <lineage>
        <taxon>Eukaryota</taxon>
        <taxon>Fungi</taxon>
        <taxon>Dikarya</taxon>
        <taxon>Ascomycota</taxon>
        <taxon>Pezizomycotina</taxon>
        <taxon>Pezizomycetes</taxon>
        <taxon>Pezizales</taxon>
        <taxon>Ascobolaceae</taxon>
        <taxon>Ascobolus</taxon>
    </lineage>
</organism>
<feature type="region of interest" description="Disordered" evidence="1">
    <location>
        <begin position="85"/>
        <end position="141"/>
    </location>
</feature>
<feature type="compositionally biased region" description="Acidic residues" evidence="1">
    <location>
        <begin position="101"/>
        <end position="112"/>
    </location>
</feature>
<evidence type="ECO:0000313" key="2">
    <source>
        <dbReference type="EMBL" id="RPA73568.1"/>
    </source>
</evidence>
<protein>
    <submittedName>
        <fullName evidence="2">Uncharacterized protein</fullName>
    </submittedName>
</protein>
<accession>A0A3N4HM26</accession>
<feature type="region of interest" description="Disordered" evidence="1">
    <location>
        <begin position="1"/>
        <end position="72"/>
    </location>
</feature>
<dbReference type="Pfam" id="PF12511">
    <property type="entry name" value="DUF3716"/>
    <property type="match status" value="1"/>
</dbReference>
<feature type="compositionally biased region" description="Basic and acidic residues" evidence="1">
    <location>
        <begin position="113"/>
        <end position="126"/>
    </location>
</feature>
<dbReference type="AlphaFoldDB" id="A0A3N4HM26"/>
<reference evidence="2 3" key="1">
    <citation type="journal article" date="2018" name="Nat. Ecol. Evol.">
        <title>Pezizomycetes genomes reveal the molecular basis of ectomycorrhizal truffle lifestyle.</title>
        <authorList>
            <person name="Murat C."/>
            <person name="Payen T."/>
            <person name="Noel B."/>
            <person name="Kuo A."/>
            <person name="Morin E."/>
            <person name="Chen J."/>
            <person name="Kohler A."/>
            <person name="Krizsan K."/>
            <person name="Balestrini R."/>
            <person name="Da Silva C."/>
            <person name="Montanini B."/>
            <person name="Hainaut M."/>
            <person name="Levati E."/>
            <person name="Barry K.W."/>
            <person name="Belfiori B."/>
            <person name="Cichocki N."/>
            <person name="Clum A."/>
            <person name="Dockter R.B."/>
            <person name="Fauchery L."/>
            <person name="Guy J."/>
            <person name="Iotti M."/>
            <person name="Le Tacon F."/>
            <person name="Lindquist E.A."/>
            <person name="Lipzen A."/>
            <person name="Malagnac F."/>
            <person name="Mello A."/>
            <person name="Molinier V."/>
            <person name="Miyauchi S."/>
            <person name="Poulain J."/>
            <person name="Riccioni C."/>
            <person name="Rubini A."/>
            <person name="Sitrit Y."/>
            <person name="Splivallo R."/>
            <person name="Traeger S."/>
            <person name="Wang M."/>
            <person name="Zifcakova L."/>
            <person name="Wipf D."/>
            <person name="Zambonelli A."/>
            <person name="Paolocci F."/>
            <person name="Nowrousian M."/>
            <person name="Ottonello S."/>
            <person name="Baldrian P."/>
            <person name="Spatafora J.W."/>
            <person name="Henrissat B."/>
            <person name="Nagy L.G."/>
            <person name="Aury J.M."/>
            <person name="Wincker P."/>
            <person name="Grigoriev I.V."/>
            <person name="Bonfante P."/>
            <person name="Martin F.M."/>
        </authorList>
    </citation>
    <scope>NUCLEOTIDE SEQUENCE [LARGE SCALE GENOMIC DNA]</scope>
    <source>
        <strain evidence="2 3">RN42</strain>
    </source>
</reference>